<dbReference type="PANTHER" id="PTHR33164">
    <property type="entry name" value="TRANSCRIPTIONAL REGULATOR, MARR FAMILY"/>
    <property type="match status" value="1"/>
</dbReference>
<protein>
    <submittedName>
        <fullName evidence="2">MarR family transcriptional regulator</fullName>
    </submittedName>
</protein>
<dbReference type="SUPFAM" id="SSF46785">
    <property type="entry name" value="Winged helix' DNA-binding domain"/>
    <property type="match status" value="1"/>
</dbReference>
<gene>
    <name evidence="2" type="ORF">GCM10010305_56960</name>
</gene>
<reference evidence="2" key="2">
    <citation type="submission" date="2020-09" db="EMBL/GenBank/DDBJ databases">
        <authorList>
            <person name="Sun Q."/>
            <person name="Ohkuma M."/>
        </authorList>
    </citation>
    <scope>NUCLEOTIDE SEQUENCE</scope>
    <source>
        <strain evidence="2">JCM 4518</strain>
    </source>
</reference>
<dbReference type="PROSITE" id="PS50995">
    <property type="entry name" value="HTH_MARR_2"/>
    <property type="match status" value="1"/>
</dbReference>
<dbReference type="GO" id="GO:0003700">
    <property type="term" value="F:DNA-binding transcription factor activity"/>
    <property type="evidence" value="ECO:0007669"/>
    <property type="project" value="InterPro"/>
</dbReference>
<dbReference type="InterPro" id="IPR039422">
    <property type="entry name" value="MarR/SlyA-like"/>
</dbReference>
<dbReference type="InterPro" id="IPR036390">
    <property type="entry name" value="WH_DNA-bd_sf"/>
</dbReference>
<evidence type="ECO:0000313" key="3">
    <source>
        <dbReference type="Proteomes" id="UP000644020"/>
    </source>
</evidence>
<dbReference type="PRINTS" id="PR00598">
    <property type="entry name" value="HTHMARR"/>
</dbReference>
<dbReference type="AlphaFoldDB" id="A0A918WDU6"/>
<proteinExistence type="predicted"/>
<dbReference type="PANTHER" id="PTHR33164:SF57">
    <property type="entry name" value="MARR-FAMILY TRANSCRIPTIONAL REGULATOR"/>
    <property type="match status" value="1"/>
</dbReference>
<dbReference type="GO" id="GO:0006950">
    <property type="term" value="P:response to stress"/>
    <property type="evidence" value="ECO:0007669"/>
    <property type="project" value="TreeGrafter"/>
</dbReference>
<dbReference type="EMBL" id="BMUL01000020">
    <property type="protein sequence ID" value="GHB06313.1"/>
    <property type="molecule type" value="Genomic_DNA"/>
</dbReference>
<organism evidence="2 3">
    <name type="scientific">Streptomyces termitum</name>
    <dbReference type="NCBI Taxonomy" id="67368"/>
    <lineage>
        <taxon>Bacteria</taxon>
        <taxon>Bacillati</taxon>
        <taxon>Actinomycetota</taxon>
        <taxon>Actinomycetes</taxon>
        <taxon>Kitasatosporales</taxon>
        <taxon>Streptomycetaceae</taxon>
        <taxon>Streptomyces</taxon>
    </lineage>
</organism>
<feature type="domain" description="HTH marR-type" evidence="1">
    <location>
        <begin position="12"/>
        <end position="146"/>
    </location>
</feature>
<dbReference type="InterPro" id="IPR036388">
    <property type="entry name" value="WH-like_DNA-bd_sf"/>
</dbReference>
<sequence length="156" mass="17365">MRETDGGLAMEPRNRYEELARAVSAFGAVKRGLARVLPVDCQGASAAVLALLKHHGDMRMGRLAELMSVDMSVCSRHAAHTVERGWVERLPDPDDGRSRILRLTPDGLAMLTELDRRVTDAFTRHLAEWSDDDVDRLTTLLARLRDSFGDCRATHA</sequence>
<comment type="caution">
    <text evidence="2">The sequence shown here is derived from an EMBL/GenBank/DDBJ whole genome shotgun (WGS) entry which is preliminary data.</text>
</comment>
<dbReference type="SMART" id="SM00347">
    <property type="entry name" value="HTH_MARR"/>
    <property type="match status" value="1"/>
</dbReference>
<name>A0A918WDU6_9ACTN</name>
<evidence type="ECO:0000259" key="1">
    <source>
        <dbReference type="PROSITE" id="PS50995"/>
    </source>
</evidence>
<keyword evidence="3" id="KW-1185">Reference proteome</keyword>
<dbReference type="InterPro" id="IPR000835">
    <property type="entry name" value="HTH_MarR-typ"/>
</dbReference>
<evidence type="ECO:0000313" key="2">
    <source>
        <dbReference type="EMBL" id="GHB06313.1"/>
    </source>
</evidence>
<accession>A0A918WDU6</accession>
<dbReference type="Proteomes" id="UP000644020">
    <property type="component" value="Unassembled WGS sequence"/>
</dbReference>
<dbReference type="Pfam" id="PF01047">
    <property type="entry name" value="MarR"/>
    <property type="match status" value="1"/>
</dbReference>
<reference evidence="2" key="1">
    <citation type="journal article" date="2014" name="Int. J. Syst. Evol. Microbiol.">
        <title>Complete genome sequence of Corynebacterium casei LMG S-19264T (=DSM 44701T), isolated from a smear-ripened cheese.</title>
        <authorList>
            <consortium name="US DOE Joint Genome Institute (JGI-PGF)"/>
            <person name="Walter F."/>
            <person name="Albersmeier A."/>
            <person name="Kalinowski J."/>
            <person name="Ruckert C."/>
        </authorList>
    </citation>
    <scope>NUCLEOTIDE SEQUENCE</scope>
    <source>
        <strain evidence="2">JCM 4518</strain>
    </source>
</reference>
<dbReference type="Gene3D" id="1.10.10.10">
    <property type="entry name" value="Winged helix-like DNA-binding domain superfamily/Winged helix DNA-binding domain"/>
    <property type="match status" value="1"/>
</dbReference>